<gene>
    <name evidence="1" type="ordered locus">Tresu_2429</name>
</gene>
<dbReference type="Proteomes" id="UP000006852">
    <property type="component" value="Chromosome"/>
</dbReference>
<reference evidence="2" key="2">
    <citation type="submission" date="2011-04" db="EMBL/GenBank/DDBJ databases">
        <title>The complete genome of chromosome of Treponema succinifaciens DSM 2489.</title>
        <authorList>
            <person name="Lucas S."/>
            <person name="Copeland A."/>
            <person name="Lapidus A."/>
            <person name="Bruce D."/>
            <person name="Goodwin L."/>
            <person name="Pitluck S."/>
            <person name="Peters L."/>
            <person name="Kyrpides N."/>
            <person name="Mavromatis K."/>
            <person name="Ivanova N."/>
            <person name="Ovchinnikova G."/>
            <person name="Teshima H."/>
            <person name="Detter J.C."/>
            <person name="Tapia R."/>
            <person name="Han C."/>
            <person name="Land M."/>
            <person name="Hauser L."/>
            <person name="Markowitz V."/>
            <person name="Cheng J.-F."/>
            <person name="Hugenholtz P."/>
            <person name="Woyke T."/>
            <person name="Wu D."/>
            <person name="Gronow S."/>
            <person name="Wellnitz S."/>
            <person name="Brambilla E."/>
            <person name="Klenk H.-P."/>
            <person name="Eisen J.A."/>
        </authorList>
    </citation>
    <scope>NUCLEOTIDE SEQUENCE [LARGE SCALE GENOMIC DNA]</scope>
    <source>
        <strain evidence="2">ATCC 33096 / DSM 2489 / 6091</strain>
    </source>
</reference>
<accession>F2NTV9</accession>
<dbReference type="KEGG" id="tsu:Tresu_2429"/>
<reference evidence="1 2" key="1">
    <citation type="journal article" date="2011" name="Stand. Genomic Sci.">
        <title>Complete genome sequence of Treponema succinifaciens type strain (6091).</title>
        <authorList>
            <person name="Han C."/>
            <person name="Gronow S."/>
            <person name="Teshima H."/>
            <person name="Lapidus A."/>
            <person name="Nolan M."/>
            <person name="Lucas S."/>
            <person name="Hammon N."/>
            <person name="Deshpande S."/>
            <person name="Cheng J.F."/>
            <person name="Zeytun A."/>
            <person name="Tapia R."/>
            <person name="Goodwin L."/>
            <person name="Pitluck S."/>
            <person name="Liolios K."/>
            <person name="Pagani I."/>
            <person name="Ivanova N."/>
            <person name="Mavromatis K."/>
            <person name="Mikhailova N."/>
            <person name="Huntemann M."/>
            <person name="Pati A."/>
            <person name="Chen A."/>
            <person name="Palaniappan K."/>
            <person name="Land M."/>
            <person name="Hauser L."/>
            <person name="Brambilla E.M."/>
            <person name="Rohde M."/>
            <person name="Goker M."/>
            <person name="Woyke T."/>
            <person name="Bristow J."/>
            <person name="Eisen J.A."/>
            <person name="Markowitz V."/>
            <person name="Hugenholtz P."/>
            <person name="Kyrpides N.C."/>
            <person name="Klenk H.P."/>
            <person name="Detter J.C."/>
        </authorList>
    </citation>
    <scope>NUCLEOTIDE SEQUENCE [LARGE SCALE GENOMIC DNA]</scope>
    <source>
        <strain evidence="2">ATCC 33096 / DSM 2489 / 6091</strain>
    </source>
</reference>
<name>F2NTV9_TRES6</name>
<dbReference type="GeneID" id="302999544"/>
<dbReference type="HOGENOM" id="CLU_194677_0_0_12"/>
<dbReference type="STRING" id="869209.Tresu_2429"/>
<dbReference type="AlphaFoldDB" id="F2NTV9"/>
<evidence type="ECO:0000313" key="2">
    <source>
        <dbReference type="Proteomes" id="UP000006852"/>
    </source>
</evidence>
<dbReference type="EMBL" id="CP002631">
    <property type="protein sequence ID" value="AEB15291.1"/>
    <property type="molecule type" value="Genomic_DNA"/>
</dbReference>
<dbReference type="OrthoDB" id="2928696at2"/>
<dbReference type="eggNOG" id="ENOG5033FN4">
    <property type="taxonomic scope" value="Bacteria"/>
</dbReference>
<sequence>MSKAHRGTGIRKDPNHGRGVCPVCGKQQIKTLYDQEIDGKKVKICKFCKAALKNKAQAEAKLAKKAAAEAAPAAETEAPAEA</sequence>
<keyword evidence="2" id="KW-1185">Reference proteome</keyword>
<protein>
    <submittedName>
        <fullName evidence="1">Uncharacterized protein</fullName>
    </submittedName>
</protein>
<evidence type="ECO:0000313" key="1">
    <source>
        <dbReference type="EMBL" id="AEB15291.1"/>
    </source>
</evidence>
<organism evidence="1 2">
    <name type="scientific">Treponema succinifaciens (strain ATCC 33096 / DSM 2489 / 6091)</name>
    <dbReference type="NCBI Taxonomy" id="869209"/>
    <lineage>
        <taxon>Bacteria</taxon>
        <taxon>Pseudomonadati</taxon>
        <taxon>Spirochaetota</taxon>
        <taxon>Spirochaetia</taxon>
        <taxon>Spirochaetales</taxon>
        <taxon>Treponemataceae</taxon>
        <taxon>Treponema</taxon>
    </lineage>
</organism>
<dbReference type="RefSeq" id="WP_013702542.1">
    <property type="nucleotide sequence ID" value="NC_015385.1"/>
</dbReference>
<proteinExistence type="predicted"/>